<evidence type="ECO:0000256" key="3">
    <source>
        <dbReference type="SAM" id="Phobius"/>
    </source>
</evidence>
<dbReference type="GO" id="GO:0005811">
    <property type="term" value="C:lipid droplet"/>
    <property type="evidence" value="ECO:0007669"/>
    <property type="project" value="TreeGrafter"/>
</dbReference>
<evidence type="ECO:0000256" key="2">
    <source>
        <dbReference type="ARBA" id="ARBA00023002"/>
    </source>
</evidence>
<evidence type="ECO:0000313" key="5">
    <source>
        <dbReference type="Proteomes" id="UP000494206"/>
    </source>
</evidence>
<gene>
    <name evidence="4" type="ORF">CBOVIS_LOCUS10778</name>
</gene>
<protein>
    <submittedName>
        <fullName evidence="4">Uncharacterized protein</fullName>
    </submittedName>
</protein>
<organism evidence="4 5">
    <name type="scientific">Caenorhabditis bovis</name>
    <dbReference type="NCBI Taxonomy" id="2654633"/>
    <lineage>
        <taxon>Eukaryota</taxon>
        <taxon>Metazoa</taxon>
        <taxon>Ecdysozoa</taxon>
        <taxon>Nematoda</taxon>
        <taxon>Chromadorea</taxon>
        <taxon>Rhabditida</taxon>
        <taxon>Rhabditina</taxon>
        <taxon>Rhabditomorpha</taxon>
        <taxon>Rhabditoidea</taxon>
        <taxon>Rhabditidae</taxon>
        <taxon>Peloderinae</taxon>
        <taxon>Caenorhabditis</taxon>
    </lineage>
</organism>
<dbReference type="OrthoDB" id="10253736at2759"/>
<dbReference type="InterPro" id="IPR036291">
    <property type="entry name" value="NAD(P)-bd_dom_sf"/>
</dbReference>
<keyword evidence="3" id="KW-0472">Membrane</keyword>
<dbReference type="InterPro" id="IPR002347">
    <property type="entry name" value="SDR_fam"/>
</dbReference>
<dbReference type="InterPro" id="IPR020904">
    <property type="entry name" value="Sc_DH/Rdtase_CS"/>
</dbReference>
<comment type="similarity">
    <text evidence="1">Belongs to the short-chain dehydrogenases/reductases (SDR) family.</text>
</comment>
<dbReference type="EMBL" id="CADEPM010000008">
    <property type="protein sequence ID" value="CAB3409085.1"/>
    <property type="molecule type" value="Genomic_DNA"/>
</dbReference>
<dbReference type="Gene3D" id="3.40.50.720">
    <property type="entry name" value="NAD(P)-binding Rossmann-like Domain"/>
    <property type="match status" value="1"/>
</dbReference>
<keyword evidence="3" id="KW-0812">Transmembrane</keyword>
<reference evidence="4 5" key="1">
    <citation type="submission" date="2020-04" db="EMBL/GenBank/DDBJ databases">
        <authorList>
            <person name="Laetsch R D."/>
            <person name="Stevens L."/>
            <person name="Kumar S."/>
            <person name="Blaxter L. M."/>
        </authorList>
    </citation>
    <scope>NUCLEOTIDE SEQUENCE [LARGE SCALE GENOMIC DNA]</scope>
</reference>
<accession>A0A8S1F5E3</accession>
<keyword evidence="5" id="KW-1185">Reference proteome</keyword>
<dbReference type="Pfam" id="PF00106">
    <property type="entry name" value="adh_short"/>
    <property type="match status" value="1"/>
</dbReference>
<dbReference type="GO" id="GO:0016616">
    <property type="term" value="F:oxidoreductase activity, acting on the CH-OH group of donors, NAD or NADP as acceptor"/>
    <property type="evidence" value="ECO:0007669"/>
    <property type="project" value="TreeGrafter"/>
</dbReference>
<keyword evidence="3" id="KW-1133">Transmembrane helix</keyword>
<dbReference type="PANTHER" id="PTHR24322">
    <property type="entry name" value="PKSB"/>
    <property type="match status" value="1"/>
</dbReference>
<comment type="caution">
    <text evidence="4">The sequence shown here is derived from an EMBL/GenBank/DDBJ whole genome shotgun (WGS) entry which is preliminary data.</text>
</comment>
<dbReference type="AlphaFoldDB" id="A0A8S1F5E3"/>
<sequence length="315" mass="35157">MTRRSLPYRIFIAVYLIIAYILIFLFQDCPRVLFRRRKSISGQVAVITGGAMGMGKEVAKRLAIEQNAKVCILDINEDQGERTVAEIRALGGIAKFYKVDISNENALEDAAGQIENDPMFGFVSIVIANAAILKHGTVCDLTVEDYKFNNNVNYLGHIFTIKTFLGKMIERQHGHIVSIGSICSHFGEAGGSAYCSAKFAARGFIESLHGELDDLGMTDKVILTSIYPYFVNTPFITNLQEPHSTFWDIVPLDTASMEIVNAILYNRYTVFIPGSIKLLCVYMKWMTTLGTYPLGRKVFNIVCKPKAEEIALKKV</sequence>
<evidence type="ECO:0000313" key="4">
    <source>
        <dbReference type="EMBL" id="CAB3409085.1"/>
    </source>
</evidence>
<dbReference type="SUPFAM" id="SSF51735">
    <property type="entry name" value="NAD(P)-binding Rossmann-fold domains"/>
    <property type="match status" value="1"/>
</dbReference>
<feature type="transmembrane region" description="Helical" evidence="3">
    <location>
        <begin position="6"/>
        <end position="26"/>
    </location>
</feature>
<proteinExistence type="inferred from homology"/>
<keyword evidence="2" id="KW-0560">Oxidoreductase</keyword>
<dbReference type="PROSITE" id="PS00061">
    <property type="entry name" value="ADH_SHORT"/>
    <property type="match status" value="1"/>
</dbReference>
<dbReference type="PANTHER" id="PTHR24322:SF736">
    <property type="entry name" value="RETINOL DEHYDROGENASE 10"/>
    <property type="match status" value="1"/>
</dbReference>
<evidence type="ECO:0000256" key="1">
    <source>
        <dbReference type="ARBA" id="ARBA00006484"/>
    </source>
</evidence>
<dbReference type="Proteomes" id="UP000494206">
    <property type="component" value="Unassembled WGS sequence"/>
</dbReference>
<dbReference type="PRINTS" id="PR00081">
    <property type="entry name" value="GDHRDH"/>
</dbReference>
<name>A0A8S1F5E3_9PELO</name>